<dbReference type="GO" id="GO:0005975">
    <property type="term" value="P:carbohydrate metabolic process"/>
    <property type="evidence" value="ECO:0007669"/>
    <property type="project" value="InterPro"/>
</dbReference>
<dbReference type="EMBL" id="FNID01000003">
    <property type="protein sequence ID" value="SDM67849.1"/>
    <property type="molecule type" value="Genomic_DNA"/>
</dbReference>
<evidence type="ECO:0000256" key="8">
    <source>
        <dbReference type="SAM" id="Phobius"/>
    </source>
</evidence>
<reference evidence="9 10" key="1">
    <citation type="submission" date="2016-10" db="EMBL/GenBank/DDBJ databases">
        <authorList>
            <person name="de Groot N.N."/>
        </authorList>
    </citation>
    <scope>NUCLEOTIDE SEQUENCE [LARGE SCALE GENOMIC DNA]</scope>
    <source>
        <strain evidence="9 10">CGMCC 1.5012</strain>
    </source>
</reference>
<dbReference type="PANTHER" id="PTHR42891">
    <property type="entry name" value="D-GLYCERO-BETA-D-MANNO-HEPTOSE-1,7-BISPHOSPHATE 7-PHOSPHATASE"/>
    <property type="match status" value="1"/>
</dbReference>
<keyword evidence="6" id="KW-0119">Carbohydrate metabolism</keyword>
<keyword evidence="8" id="KW-0472">Membrane</keyword>
<protein>
    <recommendedName>
        <fullName evidence="7">D,D-heptose 1,7-bisphosphate phosphatase</fullName>
    </recommendedName>
</protein>
<feature type="transmembrane region" description="Helical" evidence="8">
    <location>
        <begin position="185"/>
        <end position="209"/>
    </location>
</feature>
<dbReference type="InterPro" id="IPR004446">
    <property type="entry name" value="Heptose_bisP_phosphatase"/>
</dbReference>
<dbReference type="Proteomes" id="UP000199182">
    <property type="component" value="Unassembled WGS sequence"/>
</dbReference>
<evidence type="ECO:0000256" key="2">
    <source>
        <dbReference type="ARBA" id="ARBA00005628"/>
    </source>
</evidence>
<dbReference type="GO" id="GO:0016791">
    <property type="term" value="F:phosphatase activity"/>
    <property type="evidence" value="ECO:0007669"/>
    <property type="project" value="InterPro"/>
</dbReference>
<name>A0A1G9V6S0_9FIRM</name>
<feature type="transmembrane region" description="Helical" evidence="8">
    <location>
        <begin position="215"/>
        <end position="233"/>
    </location>
</feature>
<evidence type="ECO:0000313" key="9">
    <source>
        <dbReference type="EMBL" id="SDM67849.1"/>
    </source>
</evidence>
<dbReference type="InterPro" id="IPR036412">
    <property type="entry name" value="HAD-like_sf"/>
</dbReference>
<evidence type="ECO:0000256" key="3">
    <source>
        <dbReference type="ARBA" id="ARBA00022490"/>
    </source>
</evidence>
<evidence type="ECO:0000256" key="4">
    <source>
        <dbReference type="ARBA" id="ARBA00022723"/>
    </source>
</evidence>
<dbReference type="GO" id="GO:0005737">
    <property type="term" value="C:cytoplasm"/>
    <property type="evidence" value="ECO:0007669"/>
    <property type="project" value="UniProtKB-SubCell"/>
</dbReference>
<sequence>MKAVFIDRDGTIGGGNDVTLPKDFQRFPFTQQALELLKNHGFMLIAFTNQPDISRGKCRMEDFEQELATFGFDDTCICPHQQEENCRCRKPGTLMITEMAKKYKLNLSECFVIGDRWSDMLAGMRAGTKTVLVLTGAGRDALGVDRDKWDSGRVSYIADDLLAACKWIIRTRVENDMKRYSKASLIGIIISLLAVLISVVNIIYCAINGEPMNSAITILCSTIAILCSNIAIAESNKKKPKELARSKNI</sequence>
<gene>
    <name evidence="9" type="ORF">SAMN05192585_10370</name>
</gene>
<dbReference type="InterPro" id="IPR023214">
    <property type="entry name" value="HAD_sf"/>
</dbReference>
<keyword evidence="10" id="KW-1185">Reference proteome</keyword>
<dbReference type="GO" id="GO:0046872">
    <property type="term" value="F:metal ion binding"/>
    <property type="evidence" value="ECO:0007669"/>
    <property type="project" value="UniProtKB-KW"/>
</dbReference>
<keyword evidence="3" id="KW-0963">Cytoplasm</keyword>
<organism evidence="9 10">
    <name type="scientific">Acetanaerobacterium elongatum</name>
    <dbReference type="NCBI Taxonomy" id="258515"/>
    <lineage>
        <taxon>Bacteria</taxon>
        <taxon>Bacillati</taxon>
        <taxon>Bacillota</taxon>
        <taxon>Clostridia</taxon>
        <taxon>Eubacteriales</taxon>
        <taxon>Oscillospiraceae</taxon>
        <taxon>Acetanaerobacterium</taxon>
    </lineage>
</organism>
<dbReference type="Pfam" id="PF13242">
    <property type="entry name" value="Hydrolase_like"/>
    <property type="match status" value="1"/>
</dbReference>
<dbReference type="Gene3D" id="3.40.50.1000">
    <property type="entry name" value="HAD superfamily/HAD-like"/>
    <property type="match status" value="1"/>
</dbReference>
<dbReference type="NCBIfam" id="TIGR01656">
    <property type="entry name" value="Histidinol-ppas"/>
    <property type="match status" value="1"/>
</dbReference>
<keyword evidence="8" id="KW-1133">Transmembrane helix</keyword>
<dbReference type="InterPro" id="IPR006549">
    <property type="entry name" value="HAD-SF_hydro_IIIA"/>
</dbReference>
<keyword evidence="5 9" id="KW-0378">Hydrolase</keyword>
<dbReference type="NCBIfam" id="NF005264">
    <property type="entry name" value="PRK06769.1"/>
    <property type="match status" value="1"/>
</dbReference>
<evidence type="ECO:0000256" key="5">
    <source>
        <dbReference type="ARBA" id="ARBA00022801"/>
    </source>
</evidence>
<evidence type="ECO:0000256" key="7">
    <source>
        <dbReference type="ARBA" id="ARBA00031828"/>
    </source>
</evidence>
<evidence type="ECO:0000256" key="6">
    <source>
        <dbReference type="ARBA" id="ARBA00023277"/>
    </source>
</evidence>
<accession>A0A1G9V6S0</accession>
<dbReference type="PANTHER" id="PTHR42891:SF1">
    <property type="entry name" value="D-GLYCERO-BETA-D-MANNO-HEPTOSE-1,7-BISPHOSPHATE 7-PHOSPHATASE"/>
    <property type="match status" value="1"/>
</dbReference>
<dbReference type="STRING" id="258515.SAMN05192585_10370"/>
<keyword evidence="4" id="KW-0479">Metal-binding</keyword>
<comment type="similarity">
    <text evidence="2">Belongs to the GmhB family.</text>
</comment>
<proteinExistence type="inferred from homology"/>
<keyword evidence="8" id="KW-0812">Transmembrane</keyword>
<evidence type="ECO:0000256" key="1">
    <source>
        <dbReference type="ARBA" id="ARBA00004496"/>
    </source>
</evidence>
<dbReference type="AlphaFoldDB" id="A0A1G9V6S0"/>
<dbReference type="NCBIfam" id="TIGR01662">
    <property type="entry name" value="HAD-SF-IIIA"/>
    <property type="match status" value="1"/>
</dbReference>
<dbReference type="OrthoDB" id="9801899at2"/>
<dbReference type="InterPro" id="IPR006543">
    <property type="entry name" value="Histidinol-phos"/>
</dbReference>
<comment type="subcellular location">
    <subcellularLocation>
        <location evidence="1">Cytoplasm</location>
    </subcellularLocation>
</comment>
<dbReference type="SUPFAM" id="SSF56784">
    <property type="entry name" value="HAD-like"/>
    <property type="match status" value="1"/>
</dbReference>
<evidence type="ECO:0000313" key="10">
    <source>
        <dbReference type="Proteomes" id="UP000199182"/>
    </source>
</evidence>